<name>A0A916ULD5_9SPHI</name>
<dbReference type="RefSeq" id="WP_188628002.1">
    <property type="nucleotide sequence ID" value="NZ_BMIL01000016.1"/>
</dbReference>
<evidence type="ECO:0000313" key="3">
    <source>
        <dbReference type="Proteomes" id="UP000651668"/>
    </source>
</evidence>
<comment type="caution">
    <text evidence="2">The sequence shown here is derived from an EMBL/GenBank/DDBJ whole genome shotgun (WGS) entry which is preliminary data.</text>
</comment>
<dbReference type="InterPro" id="IPR016024">
    <property type="entry name" value="ARM-type_fold"/>
</dbReference>
<accession>A0A916ULD5</accession>
<dbReference type="AlphaFoldDB" id="A0A916ULD5"/>
<dbReference type="SUPFAM" id="SSF48371">
    <property type="entry name" value="ARM repeat"/>
    <property type="match status" value="1"/>
</dbReference>
<organism evidence="2 3">
    <name type="scientific">Pedobacter quisquiliarum</name>
    <dbReference type="NCBI Taxonomy" id="1834438"/>
    <lineage>
        <taxon>Bacteria</taxon>
        <taxon>Pseudomonadati</taxon>
        <taxon>Bacteroidota</taxon>
        <taxon>Sphingobacteriia</taxon>
        <taxon>Sphingobacteriales</taxon>
        <taxon>Sphingobacteriaceae</taxon>
        <taxon>Pedobacter</taxon>
    </lineage>
</organism>
<reference evidence="2" key="2">
    <citation type="submission" date="2020-09" db="EMBL/GenBank/DDBJ databases">
        <authorList>
            <person name="Sun Q."/>
            <person name="Zhou Y."/>
        </authorList>
    </citation>
    <scope>NUCLEOTIDE SEQUENCE</scope>
    <source>
        <strain evidence="2">CGMCC 1.15343</strain>
    </source>
</reference>
<keyword evidence="3" id="KW-1185">Reference proteome</keyword>
<dbReference type="Gene3D" id="1.25.10.10">
    <property type="entry name" value="Leucine-rich Repeat Variant"/>
    <property type="match status" value="1"/>
</dbReference>
<evidence type="ECO:0000313" key="2">
    <source>
        <dbReference type="EMBL" id="GGC76276.1"/>
    </source>
</evidence>
<reference evidence="2" key="1">
    <citation type="journal article" date="2014" name="Int. J. Syst. Evol. Microbiol.">
        <title>Complete genome sequence of Corynebacterium casei LMG S-19264T (=DSM 44701T), isolated from a smear-ripened cheese.</title>
        <authorList>
            <consortium name="US DOE Joint Genome Institute (JGI-PGF)"/>
            <person name="Walter F."/>
            <person name="Albersmeier A."/>
            <person name="Kalinowski J."/>
            <person name="Ruckert C."/>
        </authorList>
    </citation>
    <scope>NUCLEOTIDE SEQUENCE</scope>
    <source>
        <strain evidence="2">CGMCC 1.15343</strain>
    </source>
</reference>
<keyword evidence="1" id="KW-0812">Transmembrane</keyword>
<dbReference type="InterPro" id="IPR011989">
    <property type="entry name" value="ARM-like"/>
</dbReference>
<protein>
    <recommendedName>
        <fullName evidence="4">HEAT repeat-containing protein</fullName>
    </recommendedName>
</protein>
<dbReference type="Proteomes" id="UP000651668">
    <property type="component" value="Unassembled WGS sequence"/>
</dbReference>
<feature type="transmembrane region" description="Helical" evidence="1">
    <location>
        <begin position="15"/>
        <end position="38"/>
    </location>
</feature>
<evidence type="ECO:0000256" key="1">
    <source>
        <dbReference type="SAM" id="Phobius"/>
    </source>
</evidence>
<keyword evidence="1" id="KW-1133">Transmembrane helix</keyword>
<keyword evidence="1" id="KW-0472">Membrane</keyword>
<sequence>MSDINLFGLIADSSAFTLLIIASVFFLATALIIILVTLTFQAVKRKKLDIRQALEDKLNDWIAEVLAVEDEPLKMSEHLSAYFKNPDYHPYITAQLIIIRKNISGSALGKIIDVYEQSGLKASSVKKLQSSSWHVKALGIYELYMMMQKDMKVEISRYTNFKDDFVRAEAQTAMISFEGFSGLTFLNTLTRPLTEWQQLKLTEQLLTLNTEQIAGLEAWLQSANAQVVSFALKLAANFQQLQVHDAVVNCLVNENEKIRAEAILTLTKIANMETAGRLVKQYVTETDFNKRNILIALRSISGDEQSAFLEQQLNHSDNDIKLLAALALLNTYAGAEQILMDKAQRQQDPYRMIFLHAKRALTYDLG</sequence>
<evidence type="ECO:0008006" key="4">
    <source>
        <dbReference type="Google" id="ProtNLM"/>
    </source>
</evidence>
<gene>
    <name evidence="2" type="ORF">GCM10011387_32560</name>
</gene>
<dbReference type="EMBL" id="BMIL01000016">
    <property type="protein sequence ID" value="GGC76276.1"/>
    <property type="molecule type" value="Genomic_DNA"/>
</dbReference>
<proteinExistence type="predicted"/>